<evidence type="ECO:0000256" key="2">
    <source>
        <dbReference type="ARBA" id="ARBA00023125"/>
    </source>
</evidence>
<reference evidence="7" key="1">
    <citation type="journal article" date="2019" name="Int. J. Syst. Evol. Microbiol.">
        <title>The Global Catalogue of Microorganisms (GCM) 10K type strain sequencing project: providing services to taxonomists for standard genome sequencing and annotation.</title>
        <authorList>
            <consortium name="The Broad Institute Genomics Platform"/>
            <consortium name="The Broad Institute Genome Sequencing Center for Infectious Disease"/>
            <person name="Wu L."/>
            <person name="Ma J."/>
        </authorList>
    </citation>
    <scope>NUCLEOTIDE SEQUENCE [LARGE SCALE GENOMIC DNA]</scope>
    <source>
        <strain evidence="7">JCM 17137</strain>
    </source>
</reference>
<feature type="domain" description="HTH tetR-type" evidence="5">
    <location>
        <begin position="15"/>
        <end position="75"/>
    </location>
</feature>
<dbReference type="InterPro" id="IPR009057">
    <property type="entry name" value="Homeodomain-like_sf"/>
</dbReference>
<evidence type="ECO:0000313" key="6">
    <source>
        <dbReference type="EMBL" id="GAA3724665.1"/>
    </source>
</evidence>
<dbReference type="Pfam" id="PF17754">
    <property type="entry name" value="TetR_C_14"/>
    <property type="match status" value="1"/>
</dbReference>
<evidence type="ECO:0000256" key="4">
    <source>
        <dbReference type="PROSITE-ProRule" id="PRU00335"/>
    </source>
</evidence>
<protein>
    <submittedName>
        <fullName evidence="6">TetR family transcriptional regulator</fullName>
    </submittedName>
</protein>
<dbReference type="Gene3D" id="1.10.357.10">
    <property type="entry name" value="Tetracycline Repressor, domain 2"/>
    <property type="match status" value="1"/>
</dbReference>
<evidence type="ECO:0000256" key="1">
    <source>
        <dbReference type="ARBA" id="ARBA00023015"/>
    </source>
</evidence>
<keyword evidence="2 4" id="KW-0238">DNA-binding</keyword>
<sequence length="198" mass="21814">MGEGRELGLRERKKIATRRALQQHTIRLVIERGLDNVTVEEITAAAEVSPRTFFNYFPSKEEALVGHHPSVPDEDARQLFVSGGPTGKLVDDLKHYLSQQAEEGTPSPEDLRLRHRLLEQEPQLTPLFLSRFAKVEQAVAEAVAERIGDAPGNVRPQLIAAVGAAALRLAIRRWKGEDSAGSLSDAIDESFGALNEVF</sequence>
<dbReference type="InterPro" id="IPR001647">
    <property type="entry name" value="HTH_TetR"/>
</dbReference>
<organism evidence="6 7">
    <name type="scientific">Salinactinospora qingdaonensis</name>
    <dbReference type="NCBI Taxonomy" id="702744"/>
    <lineage>
        <taxon>Bacteria</taxon>
        <taxon>Bacillati</taxon>
        <taxon>Actinomycetota</taxon>
        <taxon>Actinomycetes</taxon>
        <taxon>Streptosporangiales</taxon>
        <taxon>Nocardiopsidaceae</taxon>
        <taxon>Salinactinospora</taxon>
    </lineage>
</organism>
<dbReference type="Proteomes" id="UP001500908">
    <property type="component" value="Unassembled WGS sequence"/>
</dbReference>
<dbReference type="InterPro" id="IPR023772">
    <property type="entry name" value="DNA-bd_HTH_TetR-type_CS"/>
</dbReference>
<dbReference type="PROSITE" id="PS01081">
    <property type="entry name" value="HTH_TETR_1"/>
    <property type="match status" value="1"/>
</dbReference>
<evidence type="ECO:0000313" key="7">
    <source>
        <dbReference type="Proteomes" id="UP001500908"/>
    </source>
</evidence>
<dbReference type="PANTHER" id="PTHR30055">
    <property type="entry name" value="HTH-TYPE TRANSCRIPTIONAL REGULATOR RUTR"/>
    <property type="match status" value="1"/>
</dbReference>
<dbReference type="Pfam" id="PF00440">
    <property type="entry name" value="TetR_N"/>
    <property type="match status" value="1"/>
</dbReference>
<dbReference type="Gene3D" id="1.10.10.60">
    <property type="entry name" value="Homeodomain-like"/>
    <property type="match status" value="1"/>
</dbReference>
<accession>A0ABP7ETR0</accession>
<dbReference type="PROSITE" id="PS50977">
    <property type="entry name" value="HTH_TETR_2"/>
    <property type="match status" value="1"/>
</dbReference>
<proteinExistence type="predicted"/>
<evidence type="ECO:0000256" key="3">
    <source>
        <dbReference type="ARBA" id="ARBA00023163"/>
    </source>
</evidence>
<comment type="caution">
    <text evidence="6">The sequence shown here is derived from an EMBL/GenBank/DDBJ whole genome shotgun (WGS) entry which is preliminary data.</text>
</comment>
<keyword evidence="3" id="KW-0804">Transcription</keyword>
<dbReference type="InterPro" id="IPR041347">
    <property type="entry name" value="MftR_C"/>
</dbReference>
<feature type="DNA-binding region" description="H-T-H motif" evidence="4">
    <location>
        <begin position="38"/>
        <end position="57"/>
    </location>
</feature>
<dbReference type="PANTHER" id="PTHR30055:SF238">
    <property type="entry name" value="MYCOFACTOCIN BIOSYNTHESIS TRANSCRIPTIONAL REGULATOR MFTR-RELATED"/>
    <property type="match status" value="1"/>
</dbReference>
<keyword evidence="1" id="KW-0805">Transcription regulation</keyword>
<dbReference type="EMBL" id="BAABDD010000001">
    <property type="protein sequence ID" value="GAA3724665.1"/>
    <property type="molecule type" value="Genomic_DNA"/>
</dbReference>
<evidence type="ECO:0000259" key="5">
    <source>
        <dbReference type="PROSITE" id="PS50977"/>
    </source>
</evidence>
<dbReference type="InterPro" id="IPR050109">
    <property type="entry name" value="HTH-type_TetR-like_transc_reg"/>
</dbReference>
<name>A0ABP7ETR0_9ACTN</name>
<gene>
    <name evidence="6" type="ORF">GCM10022402_01620</name>
</gene>
<dbReference type="RefSeq" id="WP_344966285.1">
    <property type="nucleotide sequence ID" value="NZ_BAABDD010000001.1"/>
</dbReference>
<keyword evidence="7" id="KW-1185">Reference proteome</keyword>
<dbReference type="SUPFAM" id="SSF46689">
    <property type="entry name" value="Homeodomain-like"/>
    <property type="match status" value="1"/>
</dbReference>